<dbReference type="InterPro" id="IPR005335">
    <property type="entry name" value="Terminase_ssu"/>
</dbReference>
<proteinExistence type="predicted"/>
<dbReference type="EMBL" id="CP003181">
    <property type="protein sequence ID" value="AHJ63471.1"/>
    <property type="molecule type" value="Genomic_DNA"/>
</dbReference>
<sequence>MQTLCENTGFFVCTLGRKDPKDQGVTRFSLTDRQQKFVVAYAALNGNAEQAYAVSYGPDLSPAQIAAGARRCLNSAAIRAALAHEVQQETEADKKKMIQPVTKENIVAALARLAFYDARDVLEWSEDGLRVKASSSLDDDTAFAIEEVVETPRGLRVKLADKRAALVELGRALGLFRETPSRDPAQAMSRAEIEAELDSLRAHQKKT</sequence>
<dbReference type="GO" id="GO:0051276">
    <property type="term" value="P:chromosome organization"/>
    <property type="evidence" value="ECO:0007669"/>
    <property type="project" value="InterPro"/>
</dbReference>
<evidence type="ECO:0000313" key="1">
    <source>
        <dbReference type="EMBL" id="AHJ63471.1"/>
    </source>
</evidence>
<dbReference type="KEGG" id="gbc:GbCGDNIH3_1584"/>
<evidence type="ECO:0000313" key="2">
    <source>
        <dbReference type="Proteomes" id="UP000019438"/>
    </source>
</evidence>
<dbReference type="Gene3D" id="1.10.10.1400">
    <property type="entry name" value="Terminase, small subunit, N-terminal DNA-binding domain, HTH motif"/>
    <property type="match status" value="1"/>
</dbReference>
<dbReference type="InterPro" id="IPR038713">
    <property type="entry name" value="Terminase_Gp1_N_sf"/>
</dbReference>
<accession>A0AAN0REJ0</accession>
<dbReference type="AlphaFoldDB" id="A0AAN0REJ0"/>
<dbReference type="Proteomes" id="UP000019438">
    <property type="component" value="Chromosome"/>
</dbReference>
<name>A0AAN0REJ0_9PROT</name>
<protein>
    <submittedName>
        <fullName evidence="1">Phage Terminase Small Subunit</fullName>
    </submittedName>
</protein>
<organism evidence="1 2">
    <name type="scientific">Granulibacter bethesdensis</name>
    <dbReference type="NCBI Taxonomy" id="364410"/>
    <lineage>
        <taxon>Bacteria</taxon>
        <taxon>Pseudomonadati</taxon>
        <taxon>Pseudomonadota</taxon>
        <taxon>Alphaproteobacteria</taxon>
        <taxon>Acetobacterales</taxon>
        <taxon>Acetobacteraceae</taxon>
        <taxon>Granulibacter</taxon>
    </lineage>
</organism>
<gene>
    <name evidence="1" type="ORF">GbCGDNIH3_1584</name>
</gene>
<reference evidence="2" key="1">
    <citation type="submission" date="2012-06" db="EMBL/GenBank/DDBJ databases">
        <title>Genome analysis of multiple Granulibacter bethesdensis isolates demonstrates substantial genome diversity.</title>
        <authorList>
            <person name="Greenberg D.E."/>
            <person name="Porcella S.F."/>
            <person name="Zarember K."/>
            <person name="Zelazny A.M."/>
            <person name="Bruno D."/>
            <person name="Martens C."/>
            <person name="Barbian K.D."/>
            <person name="Jaske E."/>
            <person name="Holland S.M."/>
        </authorList>
    </citation>
    <scope>NUCLEOTIDE SEQUENCE [LARGE SCALE GENOMIC DNA]</scope>
    <source>
        <strain evidence="2">CGDNIH3</strain>
    </source>
</reference>
<dbReference type="Pfam" id="PF03592">
    <property type="entry name" value="Terminase_2"/>
    <property type="match status" value="1"/>
</dbReference>